<dbReference type="SUPFAM" id="SSF48498">
    <property type="entry name" value="Tetracyclin repressor-like, C-terminal domain"/>
    <property type="match status" value="1"/>
</dbReference>
<dbReference type="Proteomes" id="UP000585905">
    <property type="component" value="Unassembled WGS sequence"/>
</dbReference>
<dbReference type="InterPro" id="IPR001647">
    <property type="entry name" value="HTH_TetR"/>
</dbReference>
<feature type="DNA-binding region" description="H-T-H motif" evidence="2">
    <location>
        <begin position="31"/>
        <end position="50"/>
    </location>
</feature>
<reference evidence="4 5" key="1">
    <citation type="submission" date="2020-07" db="EMBL/GenBank/DDBJ databases">
        <title>Sequencing the genomes of 1000 actinobacteria strains.</title>
        <authorList>
            <person name="Klenk H.-P."/>
        </authorList>
    </citation>
    <scope>NUCLEOTIDE SEQUENCE [LARGE SCALE GENOMIC DNA]</scope>
    <source>
        <strain evidence="4 5">DSM 19663</strain>
    </source>
</reference>
<dbReference type="PROSITE" id="PS50977">
    <property type="entry name" value="HTH_TETR_2"/>
    <property type="match status" value="1"/>
</dbReference>
<name>A0A839EE74_9MICO</name>
<dbReference type="RefSeq" id="WP_182491476.1">
    <property type="nucleotide sequence ID" value="NZ_BAAAOV010000011.1"/>
</dbReference>
<comment type="caution">
    <text evidence="4">The sequence shown here is derived from an EMBL/GenBank/DDBJ whole genome shotgun (WGS) entry which is preliminary data.</text>
</comment>
<sequence length="200" mass="21820">MPRPVDSDQRLADIADATVRVARENGAQAVTVRSVARALGGSTTLVTNYLPTRSALIMNALDRARDRWKTEREGAARNADSTPLEAMLDAVLTSNADDPALRTLILEIVADATLDPQLRDRMRRESEDFQVELADAATRSGHRNPQLVADILYLALRGSIIASAEDPALWGEARLRSILLEAVDALPHDGPSPKTHRPSR</sequence>
<evidence type="ECO:0000256" key="1">
    <source>
        <dbReference type="ARBA" id="ARBA00023125"/>
    </source>
</evidence>
<keyword evidence="1 2" id="KW-0238">DNA-binding</keyword>
<dbReference type="EMBL" id="JACGWX010000006">
    <property type="protein sequence ID" value="MBA8848712.1"/>
    <property type="molecule type" value="Genomic_DNA"/>
</dbReference>
<dbReference type="AlphaFoldDB" id="A0A839EE74"/>
<gene>
    <name evidence="4" type="ORF">FHX53_002322</name>
</gene>
<evidence type="ECO:0000313" key="5">
    <source>
        <dbReference type="Proteomes" id="UP000585905"/>
    </source>
</evidence>
<dbReference type="InterPro" id="IPR009057">
    <property type="entry name" value="Homeodomain-like_sf"/>
</dbReference>
<organism evidence="4 5">
    <name type="scientific">Microcella alkalica</name>
    <dbReference type="NCBI Taxonomy" id="355930"/>
    <lineage>
        <taxon>Bacteria</taxon>
        <taxon>Bacillati</taxon>
        <taxon>Actinomycetota</taxon>
        <taxon>Actinomycetes</taxon>
        <taxon>Micrococcales</taxon>
        <taxon>Microbacteriaceae</taxon>
        <taxon>Microcella</taxon>
    </lineage>
</organism>
<protein>
    <submittedName>
        <fullName evidence="4">AcrR family transcriptional regulator</fullName>
    </submittedName>
</protein>
<proteinExistence type="predicted"/>
<evidence type="ECO:0000313" key="4">
    <source>
        <dbReference type="EMBL" id="MBA8848712.1"/>
    </source>
</evidence>
<keyword evidence="5" id="KW-1185">Reference proteome</keyword>
<dbReference type="Gene3D" id="1.10.357.10">
    <property type="entry name" value="Tetracycline Repressor, domain 2"/>
    <property type="match status" value="1"/>
</dbReference>
<feature type="domain" description="HTH tetR-type" evidence="3">
    <location>
        <begin position="8"/>
        <end position="68"/>
    </location>
</feature>
<accession>A0A839EE74</accession>
<evidence type="ECO:0000256" key="2">
    <source>
        <dbReference type="PROSITE-ProRule" id="PRU00335"/>
    </source>
</evidence>
<evidence type="ECO:0000259" key="3">
    <source>
        <dbReference type="PROSITE" id="PS50977"/>
    </source>
</evidence>
<dbReference type="InterPro" id="IPR036271">
    <property type="entry name" value="Tet_transcr_reg_TetR-rel_C_sf"/>
</dbReference>
<dbReference type="GO" id="GO:0003677">
    <property type="term" value="F:DNA binding"/>
    <property type="evidence" value="ECO:0007669"/>
    <property type="project" value="UniProtKB-UniRule"/>
</dbReference>
<dbReference type="SUPFAM" id="SSF46689">
    <property type="entry name" value="Homeodomain-like"/>
    <property type="match status" value="1"/>
</dbReference>